<organism evidence="7 8">
    <name type="scientific">Durusdinium trenchii</name>
    <dbReference type="NCBI Taxonomy" id="1381693"/>
    <lineage>
        <taxon>Eukaryota</taxon>
        <taxon>Sar</taxon>
        <taxon>Alveolata</taxon>
        <taxon>Dinophyceae</taxon>
        <taxon>Suessiales</taxon>
        <taxon>Symbiodiniaceae</taxon>
        <taxon>Durusdinium</taxon>
    </lineage>
</organism>
<dbReference type="Gene3D" id="1.10.510.10">
    <property type="entry name" value="Transferase(Phosphotransferase) domain 1"/>
    <property type="match status" value="1"/>
</dbReference>
<reference evidence="7 8" key="1">
    <citation type="submission" date="2024-02" db="EMBL/GenBank/DDBJ databases">
        <authorList>
            <person name="Chen Y."/>
            <person name="Shah S."/>
            <person name="Dougan E. K."/>
            <person name="Thang M."/>
            <person name="Chan C."/>
        </authorList>
    </citation>
    <scope>NUCLEOTIDE SEQUENCE [LARGE SCALE GENOMIC DNA]</scope>
</reference>
<feature type="region of interest" description="Disordered" evidence="6">
    <location>
        <begin position="1"/>
        <end position="25"/>
    </location>
</feature>
<evidence type="ECO:0000313" key="7">
    <source>
        <dbReference type="EMBL" id="CAK9018326.1"/>
    </source>
</evidence>
<evidence type="ECO:0000256" key="6">
    <source>
        <dbReference type="SAM" id="MobiDB-lite"/>
    </source>
</evidence>
<keyword evidence="2" id="KW-0808">Transferase</keyword>
<dbReference type="SUPFAM" id="SSF56112">
    <property type="entry name" value="Protein kinase-like (PK-like)"/>
    <property type="match status" value="1"/>
</dbReference>
<keyword evidence="3" id="KW-0547">Nucleotide-binding</keyword>
<keyword evidence="8" id="KW-1185">Reference proteome</keyword>
<gene>
    <name evidence="7" type="ORF">CCMP2556_LOCUS13225</name>
</gene>
<evidence type="ECO:0000256" key="3">
    <source>
        <dbReference type="ARBA" id="ARBA00022741"/>
    </source>
</evidence>
<sequence length="248" mass="27786">MYSFQEASRSKKLHNGRLPSAVEQEENGGVLGVHSGFKASLQHQMSPPFQLRRFVQEIPLAGCVIYMLYFGKRPFSVHESAEHLAMMERLTESCFPPWMLQTAQECQDDEASYELLITEDKKLVWPEGPAGARVEALRPLSAQVLPRHKTFLSFLKGLFQLEPLQRLRATQAHQMEFLTTEVANSGEVNPEPGGGERKKRCKNDWTTTFNLEDKPLTTAGVGGATAQKGCGCHCAEWRLRVSPVLEKG</sequence>
<dbReference type="PANTHER" id="PTHR45646:SF11">
    <property type="entry name" value="SERINE_THREONINE-PROTEIN KINASE DOA"/>
    <property type="match status" value="1"/>
</dbReference>
<keyword evidence="5" id="KW-0067">ATP-binding</keyword>
<comment type="caution">
    <text evidence="7">The sequence shown here is derived from an EMBL/GenBank/DDBJ whole genome shotgun (WGS) entry which is preliminary data.</text>
</comment>
<keyword evidence="4" id="KW-0418">Kinase</keyword>
<dbReference type="InterPro" id="IPR051175">
    <property type="entry name" value="CLK_kinases"/>
</dbReference>
<dbReference type="Proteomes" id="UP001642484">
    <property type="component" value="Unassembled WGS sequence"/>
</dbReference>
<dbReference type="PANTHER" id="PTHR45646">
    <property type="entry name" value="SERINE/THREONINE-PROTEIN KINASE DOA-RELATED"/>
    <property type="match status" value="1"/>
</dbReference>
<evidence type="ECO:0000313" key="8">
    <source>
        <dbReference type="Proteomes" id="UP001642484"/>
    </source>
</evidence>
<evidence type="ECO:0000256" key="1">
    <source>
        <dbReference type="ARBA" id="ARBA00022527"/>
    </source>
</evidence>
<accession>A0ABP0JV16</accession>
<evidence type="ECO:0000256" key="4">
    <source>
        <dbReference type="ARBA" id="ARBA00022777"/>
    </source>
</evidence>
<evidence type="ECO:0000256" key="2">
    <source>
        <dbReference type="ARBA" id="ARBA00022679"/>
    </source>
</evidence>
<name>A0ABP0JV16_9DINO</name>
<evidence type="ECO:0000256" key="5">
    <source>
        <dbReference type="ARBA" id="ARBA00022840"/>
    </source>
</evidence>
<keyword evidence="1" id="KW-0723">Serine/threonine-protein kinase</keyword>
<proteinExistence type="predicted"/>
<protein>
    <submittedName>
        <fullName evidence="7">Uncharacterized protein</fullName>
    </submittedName>
</protein>
<dbReference type="EMBL" id="CAXAMN010006613">
    <property type="protein sequence ID" value="CAK9018326.1"/>
    <property type="molecule type" value="Genomic_DNA"/>
</dbReference>
<dbReference type="InterPro" id="IPR011009">
    <property type="entry name" value="Kinase-like_dom_sf"/>
</dbReference>